<feature type="compositionally biased region" description="Polar residues" evidence="2">
    <location>
        <begin position="807"/>
        <end position="816"/>
    </location>
</feature>
<reference evidence="3 4" key="1">
    <citation type="journal article" date="2020" name="G3 (Bethesda)">
        <title>Improved Reference Genome for Cyclotella cryptica CCMP332, a Model for Cell Wall Morphogenesis, Salinity Adaptation, and Lipid Production in Diatoms (Bacillariophyta).</title>
        <authorList>
            <person name="Roberts W.R."/>
            <person name="Downey K.M."/>
            <person name="Ruck E.C."/>
            <person name="Traller J.C."/>
            <person name="Alverson A.J."/>
        </authorList>
    </citation>
    <scope>NUCLEOTIDE SEQUENCE [LARGE SCALE GENOMIC DNA]</scope>
    <source>
        <strain evidence="3 4">CCMP332</strain>
    </source>
</reference>
<sequence length="888" mass="98549">MKMKHKSKKDDLESGKMAERKDMLILAQQKLDEIHRCSIGLSGGRPGSSSGNHRRKSAISNHIISSLLYVALMSYKVEDMKAMLQEDDGETFAEWKVLLDSLHSPEFHARERVIQNKRVKKAFDRKRKYKQLANGLQEELSQTCKKLSELQRISHETTQQMSRAINVLQNERAALATKGDERQNRIDDLKEKIHHLTLQLKELESDAKRKDETIGSLNQQLEIKEASIRDIETQSSRLSQDLALANYKVSNQSDVLKDLNSRLEKSESNLATCKMANESFTSKLQQDLLESEARYAAVHVELTLSKELFAEARKEMDANRKSIESKLGTLVADSKSLCASFTEALFNLDTKLSNTESLVKDAKDHQTVANDLTSTWINKSQVLEKVVERYDTLQGSMSRLSSQTDELKQALSTMQQRLDAVLAESKSTATQNMTWTNLSFSKLESRSDLLNESLTDVQNKLSDLIKESSESAAKNETQANEALSRLENRSFCIEAMLSRVQKGLTGAIEESSKSTSKSATMANEALSRLENRSFLIDETLKRVQELLNSLLEESQINAERSTSVSNEGFSRLERGSHHIEEVLTSVQELLSNVLCESSCSVAKHTSMASEAFSRLEHQSFNIEGALSDVQERLVIGLDECNRTAAKNTALANETFARLESRTDQIKETLASLQEQLTIGLTESSNSAEKSTEIANEALARLEGRTDQVRQTLARVQELLICGLDESNSSYKRTTTIASEAFSRLENRTNQITETLKGVQELLSEVLAGKLTDSGASTVNDIQSSQDSIALTANHVTEESHTRDVQESHSVTASSSVGELRIKVKAQAAETHSTMSLSSRDGFSTKDAPISDDGDSLEMQSPLENSSPTSAADGLVESFVTEALSVVSH</sequence>
<organism evidence="3 4">
    <name type="scientific">Cyclotella cryptica</name>
    <dbReference type="NCBI Taxonomy" id="29204"/>
    <lineage>
        <taxon>Eukaryota</taxon>
        <taxon>Sar</taxon>
        <taxon>Stramenopiles</taxon>
        <taxon>Ochrophyta</taxon>
        <taxon>Bacillariophyta</taxon>
        <taxon>Coscinodiscophyceae</taxon>
        <taxon>Thalassiosirophycidae</taxon>
        <taxon>Stephanodiscales</taxon>
        <taxon>Stephanodiscaceae</taxon>
        <taxon>Cyclotella</taxon>
    </lineage>
</organism>
<feature type="compositionally biased region" description="Polar residues" evidence="2">
    <location>
        <begin position="829"/>
        <end position="841"/>
    </location>
</feature>
<feature type="compositionally biased region" description="Basic and acidic residues" evidence="2">
    <location>
        <begin position="797"/>
        <end position="806"/>
    </location>
</feature>
<dbReference type="AlphaFoldDB" id="A0ABD3PFY7"/>
<feature type="compositionally biased region" description="Polar residues" evidence="2">
    <location>
        <begin position="857"/>
        <end position="869"/>
    </location>
</feature>
<gene>
    <name evidence="3" type="ORF">HJC23_011739</name>
</gene>
<name>A0ABD3PFY7_9STRA</name>
<comment type="caution">
    <text evidence="3">The sequence shown here is derived from an EMBL/GenBank/DDBJ whole genome shotgun (WGS) entry which is preliminary data.</text>
</comment>
<feature type="coiled-coil region" evidence="1">
    <location>
        <begin position="119"/>
        <end position="153"/>
    </location>
</feature>
<dbReference type="Proteomes" id="UP001516023">
    <property type="component" value="Unassembled WGS sequence"/>
</dbReference>
<keyword evidence="1" id="KW-0175">Coiled coil</keyword>
<evidence type="ECO:0000313" key="3">
    <source>
        <dbReference type="EMBL" id="KAL3787055.1"/>
    </source>
</evidence>
<feature type="coiled-coil region" evidence="1">
    <location>
        <begin position="186"/>
        <end position="276"/>
    </location>
</feature>
<evidence type="ECO:0000256" key="1">
    <source>
        <dbReference type="SAM" id="Coils"/>
    </source>
</evidence>
<feature type="coiled-coil region" evidence="1">
    <location>
        <begin position="655"/>
        <end position="718"/>
    </location>
</feature>
<proteinExistence type="predicted"/>
<evidence type="ECO:0000256" key="2">
    <source>
        <dbReference type="SAM" id="MobiDB-lite"/>
    </source>
</evidence>
<feature type="region of interest" description="Disordered" evidence="2">
    <location>
        <begin position="797"/>
        <end position="816"/>
    </location>
</feature>
<dbReference type="Gene3D" id="1.10.287.1490">
    <property type="match status" value="1"/>
</dbReference>
<keyword evidence="4" id="KW-1185">Reference proteome</keyword>
<accession>A0ABD3PFY7</accession>
<dbReference type="EMBL" id="JABMIG020000182">
    <property type="protein sequence ID" value="KAL3787055.1"/>
    <property type="molecule type" value="Genomic_DNA"/>
</dbReference>
<evidence type="ECO:0000313" key="4">
    <source>
        <dbReference type="Proteomes" id="UP001516023"/>
    </source>
</evidence>
<feature type="region of interest" description="Disordered" evidence="2">
    <location>
        <begin position="828"/>
        <end position="873"/>
    </location>
</feature>
<protein>
    <submittedName>
        <fullName evidence="3">Uncharacterized protein</fullName>
    </submittedName>
</protein>
<feature type="coiled-coil region" evidence="1">
    <location>
        <begin position="397"/>
        <end position="424"/>
    </location>
</feature>